<dbReference type="Pfam" id="PF13474">
    <property type="entry name" value="SnoaL_3"/>
    <property type="match status" value="1"/>
</dbReference>
<dbReference type="AlphaFoldDB" id="A0A387FI68"/>
<dbReference type="EMBL" id="CP032694">
    <property type="protein sequence ID" value="AYG58053.1"/>
    <property type="molecule type" value="Genomic_DNA"/>
</dbReference>
<evidence type="ECO:0000313" key="2">
    <source>
        <dbReference type="EMBL" id="AYG58053.1"/>
    </source>
</evidence>
<dbReference type="InterPro" id="IPR037401">
    <property type="entry name" value="SnoaL-like"/>
</dbReference>
<organism evidence="2 3">
    <name type="scientific">Rhizobium jaguaris</name>
    <dbReference type="NCBI Taxonomy" id="1312183"/>
    <lineage>
        <taxon>Bacteria</taxon>
        <taxon>Pseudomonadati</taxon>
        <taxon>Pseudomonadota</taxon>
        <taxon>Alphaproteobacteria</taxon>
        <taxon>Hyphomicrobiales</taxon>
        <taxon>Rhizobiaceae</taxon>
        <taxon>Rhizobium/Agrobacterium group</taxon>
        <taxon>Rhizobium</taxon>
    </lineage>
</organism>
<dbReference type="RefSeq" id="WP_120703137.1">
    <property type="nucleotide sequence ID" value="NZ_CP032694.1"/>
</dbReference>
<dbReference type="OrthoDB" id="9812295at2"/>
<protein>
    <submittedName>
        <fullName evidence="2">DUF4440 domain-containing protein</fullName>
    </submittedName>
</protein>
<name>A0A387FI68_9HYPH</name>
<reference evidence="2 3" key="1">
    <citation type="submission" date="2018-10" db="EMBL/GenBank/DDBJ databases">
        <title>Rhizobium etli, R. leguminosarum and a new Rhizobium genospecies from Phaseolus dumosus.</title>
        <authorList>
            <person name="Ramirez-Puebla S.T."/>
            <person name="Rogel-Hernandez M.A."/>
            <person name="Guerrero G."/>
            <person name="Ormeno-Orrillo E."/>
            <person name="Martinez-Romero J.C."/>
            <person name="Negrete-Yankelevich S."/>
            <person name="Martinez-Romero E."/>
        </authorList>
    </citation>
    <scope>NUCLEOTIDE SEQUENCE [LARGE SCALE GENOMIC DNA]</scope>
    <source>
        <strain evidence="2 3">CCGE525</strain>
    </source>
</reference>
<dbReference type="Proteomes" id="UP000282195">
    <property type="component" value="Chromosome"/>
</dbReference>
<dbReference type="Gene3D" id="3.10.450.50">
    <property type="match status" value="1"/>
</dbReference>
<dbReference type="SUPFAM" id="SSF54427">
    <property type="entry name" value="NTF2-like"/>
    <property type="match status" value="1"/>
</dbReference>
<evidence type="ECO:0000313" key="3">
    <source>
        <dbReference type="Proteomes" id="UP000282195"/>
    </source>
</evidence>
<proteinExistence type="predicted"/>
<sequence>MAEIIGNREEADAIFAMLVAWATAIGEKNAAGVLSHMTDDIVEFTLAPPLQYKGKDQPGLQGWFDTWQGPIEGDVEDQKLTIGGEVAFWSGLTHMVGTKTDGNKVDLWFRQTVGLRKEAGVWKIAHDHTSVPFAMDGSGLAELGLRPQL</sequence>
<gene>
    <name evidence="2" type="ORF">CCGE525_03905</name>
</gene>
<evidence type="ECO:0000259" key="1">
    <source>
        <dbReference type="Pfam" id="PF13474"/>
    </source>
</evidence>
<keyword evidence="3" id="KW-1185">Reference proteome</keyword>
<feature type="domain" description="SnoaL-like" evidence="1">
    <location>
        <begin position="16"/>
        <end position="133"/>
    </location>
</feature>
<dbReference type="KEGG" id="rjg:CCGE525_03905"/>
<dbReference type="InterPro" id="IPR032710">
    <property type="entry name" value="NTF2-like_dom_sf"/>
</dbReference>
<accession>A0A387FI68</accession>